<evidence type="ECO:0000313" key="3">
    <source>
        <dbReference type="EMBL" id="AKE60035.1"/>
    </source>
</evidence>
<keyword evidence="1" id="KW-1133">Transmembrane helix</keyword>
<dbReference type="RefSeq" id="WP_046487208.1">
    <property type="nucleotide sequence ID" value="NZ_CP011132.1"/>
</dbReference>
<name>A0A0F6RG66_CITAM</name>
<protein>
    <submittedName>
        <fullName evidence="3">T6SS protein Cts2U</fullName>
    </submittedName>
</protein>
<dbReference type="Gene3D" id="1.25.40.590">
    <property type="entry name" value="Type IV / VI secretion system, DotU"/>
    <property type="match status" value="1"/>
</dbReference>
<dbReference type="Proteomes" id="UP000034085">
    <property type="component" value="Chromosome"/>
</dbReference>
<reference evidence="3 4" key="1">
    <citation type="journal article" date="2013" name="Appl. Microbiol. Biotechnol.">
        <title>Glycerol assimilation and production of 1,3-propanediol by Citrobacter amalonaticus Y19.</title>
        <authorList>
            <person name="Ainala S.K."/>
            <person name="Ashok S."/>
            <person name="Ko Y."/>
            <person name="Park S."/>
        </authorList>
    </citation>
    <scope>NUCLEOTIDE SEQUENCE [LARGE SCALE GENOMIC DNA]</scope>
    <source>
        <strain evidence="3 4">Y19</strain>
    </source>
</reference>
<evidence type="ECO:0000256" key="1">
    <source>
        <dbReference type="SAM" id="Phobius"/>
    </source>
</evidence>
<feature type="transmembrane region" description="Helical" evidence="1">
    <location>
        <begin position="203"/>
        <end position="222"/>
    </location>
</feature>
<dbReference type="InterPro" id="IPR017732">
    <property type="entry name" value="T4/T6SS_DotU"/>
</dbReference>
<dbReference type="AlphaFoldDB" id="A0A0F6RG66"/>
<evidence type="ECO:0000313" key="4">
    <source>
        <dbReference type="Proteomes" id="UP000034085"/>
    </source>
</evidence>
<dbReference type="PANTHER" id="PTHR38033:SF1">
    <property type="entry name" value="DOTU FAMILY TYPE IV_VI SECRETION SYSTEM PROTEIN"/>
    <property type="match status" value="1"/>
</dbReference>
<gene>
    <name evidence="3" type="ORF">F384_16450</name>
</gene>
<organism evidence="3 4">
    <name type="scientific">Citrobacter amalonaticus Y19</name>
    <dbReference type="NCBI Taxonomy" id="1261127"/>
    <lineage>
        <taxon>Bacteria</taxon>
        <taxon>Pseudomonadati</taxon>
        <taxon>Pseudomonadota</taxon>
        <taxon>Gammaproteobacteria</taxon>
        <taxon>Enterobacterales</taxon>
        <taxon>Enterobacteriaceae</taxon>
        <taxon>Citrobacter</taxon>
    </lineage>
</organism>
<accession>A0A0F6RG66</accession>
<sequence>MPMATDMPASRLFDTVFTRWLAQFERWKTSTLAPEILYQQAFDWSNQAVADYAQRLNRELGSPFQAQIDAAVYALVALIDETVLYTPWPAHLQWQACPLEYHLWQTHRAGDEIPQRIQRLLSERQPGQRDVAALYLRCLTLGFGANRDAFNETAHQETCRLLWHFAFQQAPQDDDIAARLNADSLGTPLQLPPRRRLPDHSRLHLVALIVLLALLLLSQHLWLGLEEAIGVNTLPTFSATQLCAEETP</sequence>
<keyword evidence="1" id="KW-0812">Transmembrane</keyword>
<proteinExistence type="predicted"/>
<dbReference type="PANTHER" id="PTHR38033">
    <property type="entry name" value="MEMBRANE PROTEIN-RELATED"/>
    <property type="match status" value="1"/>
</dbReference>
<dbReference type="InterPro" id="IPR038522">
    <property type="entry name" value="T4/T6SS_DotU_sf"/>
</dbReference>
<dbReference type="Pfam" id="PF09850">
    <property type="entry name" value="DotU"/>
    <property type="match status" value="1"/>
</dbReference>
<dbReference type="KEGG" id="cama:F384_16450"/>
<dbReference type="PATRIC" id="fig|1261127.3.peg.3435"/>
<keyword evidence="1" id="KW-0472">Membrane</keyword>
<feature type="domain" description="Type IV / VI secretion system DotU" evidence="2">
    <location>
        <begin position="65"/>
        <end position="217"/>
    </location>
</feature>
<dbReference type="HOGENOM" id="CLU_1085317_0_0_6"/>
<dbReference type="OrthoDB" id="8582146at2"/>
<evidence type="ECO:0000259" key="2">
    <source>
        <dbReference type="Pfam" id="PF09850"/>
    </source>
</evidence>
<dbReference type="EMBL" id="CP011132">
    <property type="protein sequence ID" value="AKE60035.1"/>
    <property type="molecule type" value="Genomic_DNA"/>
</dbReference>